<dbReference type="SUPFAM" id="SSF55874">
    <property type="entry name" value="ATPase domain of HSP90 chaperone/DNA topoisomerase II/histidine kinase"/>
    <property type="match status" value="1"/>
</dbReference>
<dbReference type="EMBL" id="ABCK01000017">
    <property type="protein sequence ID" value="EDM26365.1"/>
    <property type="molecule type" value="Genomic_DNA"/>
</dbReference>
<protein>
    <submittedName>
        <fullName evidence="2">Sigma-B regulator</fullName>
    </submittedName>
</protein>
<comment type="caution">
    <text evidence="2">The sequence shown here is derived from an EMBL/GenBank/DDBJ whole genome shotgun (WGS) entry which is preliminary data.</text>
</comment>
<keyword evidence="3" id="KW-1185">Reference proteome</keyword>
<accession>A6DPS0</accession>
<proteinExistence type="predicted"/>
<feature type="domain" description="Histidine kinase/HSP90-like ATPase" evidence="1">
    <location>
        <begin position="36"/>
        <end position="126"/>
    </location>
</feature>
<dbReference type="STRING" id="313628.LNTAR_19877"/>
<dbReference type="eggNOG" id="COG2172">
    <property type="taxonomic scope" value="Bacteria"/>
</dbReference>
<dbReference type="InterPro" id="IPR036890">
    <property type="entry name" value="HATPase_C_sf"/>
</dbReference>
<evidence type="ECO:0000313" key="2">
    <source>
        <dbReference type="EMBL" id="EDM26365.1"/>
    </source>
</evidence>
<dbReference type="Pfam" id="PF02518">
    <property type="entry name" value="HATPase_c"/>
    <property type="match status" value="1"/>
</dbReference>
<organism evidence="2 3">
    <name type="scientific">Lentisphaera araneosa HTCC2155</name>
    <dbReference type="NCBI Taxonomy" id="313628"/>
    <lineage>
        <taxon>Bacteria</taxon>
        <taxon>Pseudomonadati</taxon>
        <taxon>Lentisphaerota</taxon>
        <taxon>Lentisphaeria</taxon>
        <taxon>Lentisphaerales</taxon>
        <taxon>Lentisphaeraceae</taxon>
        <taxon>Lentisphaera</taxon>
    </lineage>
</organism>
<gene>
    <name evidence="2" type="ORF">LNTAR_19877</name>
</gene>
<dbReference type="AlphaFoldDB" id="A6DPS0"/>
<evidence type="ECO:0000313" key="3">
    <source>
        <dbReference type="Proteomes" id="UP000004947"/>
    </source>
</evidence>
<dbReference type="OrthoDB" id="9799195at2"/>
<dbReference type="RefSeq" id="WP_007279851.1">
    <property type="nucleotide sequence ID" value="NZ_ABCK01000017.1"/>
</dbReference>
<dbReference type="Proteomes" id="UP000004947">
    <property type="component" value="Unassembled WGS sequence"/>
</dbReference>
<dbReference type="Gene3D" id="3.30.565.10">
    <property type="entry name" value="Histidine kinase-like ATPase, C-terminal domain"/>
    <property type="match status" value="1"/>
</dbReference>
<dbReference type="InterPro" id="IPR003594">
    <property type="entry name" value="HATPase_dom"/>
</dbReference>
<evidence type="ECO:0000259" key="1">
    <source>
        <dbReference type="Pfam" id="PF02518"/>
    </source>
</evidence>
<name>A6DPS0_9BACT</name>
<reference evidence="2 3" key="1">
    <citation type="journal article" date="2010" name="J. Bacteriol.">
        <title>Genome sequence of Lentisphaera araneosa HTCC2155T, the type species of the order Lentisphaerales in the phylum Lentisphaerae.</title>
        <authorList>
            <person name="Thrash J.C."/>
            <person name="Cho J.C."/>
            <person name="Vergin K.L."/>
            <person name="Morris R.M."/>
            <person name="Giovannoni S.J."/>
        </authorList>
    </citation>
    <scope>NUCLEOTIDE SEQUENCE [LARGE SCALE GENOMIC DNA]</scope>
    <source>
        <strain evidence="2 3">HTCC2155</strain>
    </source>
</reference>
<sequence length="131" mass="14595">MQALNCYIYNDVSVSTGIIEAREWLDECMSDKQVKSLLLTVFAELAQNIIKYANRGKILLECTKFEGKDCVMICSKDNGPGIEKIEDALSENFSTSGTLGLGLPGIKRIMDEFQIESELGVGTVVRTFRYL</sequence>